<keyword evidence="1" id="KW-1185">Reference proteome</keyword>
<accession>A0A914YKS2</accession>
<dbReference type="WBParaSite" id="PSU_v2.g19943.t1">
    <property type="protein sequence ID" value="PSU_v2.g19943.t1"/>
    <property type="gene ID" value="PSU_v2.g19943"/>
</dbReference>
<organism evidence="1 2">
    <name type="scientific">Panagrolaimus superbus</name>
    <dbReference type="NCBI Taxonomy" id="310955"/>
    <lineage>
        <taxon>Eukaryota</taxon>
        <taxon>Metazoa</taxon>
        <taxon>Ecdysozoa</taxon>
        <taxon>Nematoda</taxon>
        <taxon>Chromadorea</taxon>
        <taxon>Rhabditida</taxon>
        <taxon>Tylenchina</taxon>
        <taxon>Panagrolaimomorpha</taxon>
        <taxon>Panagrolaimoidea</taxon>
        <taxon>Panagrolaimidae</taxon>
        <taxon>Panagrolaimus</taxon>
    </lineage>
</organism>
<reference evidence="2" key="1">
    <citation type="submission" date="2022-11" db="UniProtKB">
        <authorList>
            <consortium name="WormBaseParasite"/>
        </authorList>
    </citation>
    <scope>IDENTIFICATION</scope>
</reference>
<evidence type="ECO:0000313" key="1">
    <source>
        <dbReference type="Proteomes" id="UP000887577"/>
    </source>
</evidence>
<proteinExistence type="predicted"/>
<dbReference type="AlphaFoldDB" id="A0A914YKS2"/>
<name>A0A914YKS2_9BILA</name>
<sequence>MLTDQCVIVSLREPIPYRVVEKMEEYNVITLIRDCDARCDPKAPPSLTIDQKVTEFLPPLNIPPGIAYFNALLHCDEIYVTKFQTNFKSFPSKIMFYWDENNKKFSNLISYGTVLIAKHERSFAINHEEGYITATYSNPEDDIFQCWSTDVKHFCQRELPPRLFATIPRKLVYLYLFKLF</sequence>
<evidence type="ECO:0000313" key="2">
    <source>
        <dbReference type="WBParaSite" id="PSU_v2.g19943.t1"/>
    </source>
</evidence>
<dbReference type="Proteomes" id="UP000887577">
    <property type="component" value="Unplaced"/>
</dbReference>
<protein>
    <submittedName>
        <fullName evidence="2">Uncharacterized protein</fullName>
    </submittedName>
</protein>